<dbReference type="InterPro" id="IPR004089">
    <property type="entry name" value="MCPsignal_dom"/>
</dbReference>
<keyword evidence="3" id="KW-0807">Transducer</keyword>
<dbReference type="GO" id="GO:0007165">
    <property type="term" value="P:signal transduction"/>
    <property type="evidence" value="ECO:0007669"/>
    <property type="project" value="UniProtKB-KW"/>
</dbReference>
<dbReference type="STRING" id="1166073.SAMN05192530_1031"/>
<dbReference type="Proteomes" id="UP000198793">
    <property type="component" value="Unassembled WGS sequence"/>
</dbReference>
<dbReference type="GO" id="GO:0006935">
    <property type="term" value="P:chemotaxis"/>
    <property type="evidence" value="ECO:0007669"/>
    <property type="project" value="UniProtKB-KW"/>
</dbReference>
<dbReference type="PANTHER" id="PTHR43531">
    <property type="entry name" value="PROTEIN ICFG"/>
    <property type="match status" value="1"/>
</dbReference>
<dbReference type="GO" id="GO:0005886">
    <property type="term" value="C:plasma membrane"/>
    <property type="evidence" value="ECO:0007669"/>
    <property type="project" value="TreeGrafter"/>
</dbReference>
<dbReference type="Pfam" id="PF00015">
    <property type="entry name" value="MCPsignal"/>
    <property type="match status" value="1"/>
</dbReference>
<reference evidence="8 9" key="1">
    <citation type="submission" date="2016-10" db="EMBL/GenBank/DDBJ databases">
        <authorList>
            <person name="de Groot N.N."/>
        </authorList>
    </citation>
    <scope>NUCLEOTIDE SEQUENCE [LARGE SCALE GENOMIC DNA]</scope>
    <source>
        <strain evidence="9">L7-484,KACC 16230,DSM 25025</strain>
    </source>
</reference>
<dbReference type="EMBL" id="FNIT01000003">
    <property type="protein sequence ID" value="SDO02783.1"/>
    <property type="molecule type" value="Genomic_DNA"/>
</dbReference>
<dbReference type="AlphaFoldDB" id="A0A1H0G7A5"/>
<feature type="region of interest" description="Disordered" evidence="4">
    <location>
        <begin position="462"/>
        <end position="484"/>
    </location>
</feature>
<dbReference type="InterPro" id="IPR003660">
    <property type="entry name" value="HAMP_dom"/>
</dbReference>
<feature type="transmembrane region" description="Helical" evidence="5">
    <location>
        <begin position="368"/>
        <end position="388"/>
    </location>
</feature>
<feature type="non-terminal residue" evidence="8">
    <location>
        <position position="560"/>
    </location>
</feature>
<dbReference type="OrthoDB" id="7905274at2"/>
<keyword evidence="9" id="KW-1185">Reference proteome</keyword>
<evidence type="ECO:0000256" key="5">
    <source>
        <dbReference type="SAM" id="Phobius"/>
    </source>
</evidence>
<dbReference type="CDD" id="cd06225">
    <property type="entry name" value="HAMP"/>
    <property type="match status" value="1"/>
</dbReference>
<protein>
    <submittedName>
        <fullName evidence="8">Methyl-accepting chemotaxis protein</fullName>
    </submittedName>
</protein>
<evidence type="ECO:0000256" key="4">
    <source>
        <dbReference type="SAM" id="MobiDB-lite"/>
    </source>
</evidence>
<dbReference type="SMART" id="SM00304">
    <property type="entry name" value="HAMP"/>
    <property type="match status" value="1"/>
</dbReference>
<keyword evidence="5" id="KW-0812">Transmembrane</keyword>
<dbReference type="Pfam" id="PF00672">
    <property type="entry name" value="HAMP"/>
    <property type="match status" value="1"/>
</dbReference>
<comment type="similarity">
    <text evidence="2">Belongs to the methyl-accepting chemotaxis (MCP) protein family.</text>
</comment>
<dbReference type="Gene3D" id="1.10.287.950">
    <property type="entry name" value="Methyl-accepting chemotaxis protein"/>
    <property type="match status" value="1"/>
</dbReference>
<evidence type="ECO:0000259" key="7">
    <source>
        <dbReference type="PROSITE" id="PS50885"/>
    </source>
</evidence>
<evidence type="ECO:0000256" key="2">
    <source>
        <dbReference type="ARBA" id="ARBA00029447"/>
    </source>
</evidence>
<feature type="transmembrane region" description="Helical" evidence="5">
    <location>
        <begin position="63"/>
        <end position="82"/>
    </location>
</feature>
<keyword evidence="5" id="KW-1133">Transmembrane helix</keyword>
<keyword evidence="1" id="KW-0145">Chemotaxis</keyword>
<dbReference type="Gene3D" id="6.10.340.10">
    <property type="match status" value="1"/>
</dbReference>
<dbReference type="PROSITE" id="PS50885">
    <property type="entry name" value="HAMP"/>
    <property type="match status" value="1"/>
</dbReference>
<dbReference type="GO" id="GO:0004888">
    <property type="term" value="F:transmembrane signaling receptor activity"/>
    <property type="evidence" value="ECO:0007669"/>
    <property type="project" value="InterPro"/>
</dbReference>
<dbReference type="PROSITE" id="PS50111">
    <property type="entry name" value="CHEMOTAXIS_TRANSDUC_2"/>
    <property type="match status" value="1"/>
</dbReference>
<dbReference type="InterPro" id="IPR024478">
    <property type="entry name" value="HlyB_4HB_MCP"/>
</dbReference>
<dbReference type="InterPro" id="IPR051310">
    <property type="entry name" value="MCP_chemotaxis"/>
</dbReference>
<evidence type="ECO:0000256" key="3">
    <source>
        <dbReference type="PROSITE-ProRule" id="PRU00284"/>
    </source>
</evidence>
<accession>A0A1H0G7A5</accession>
<evidence type="ECO:0000259" key="6">
    <source>
        <dbReference type="PROSITE" id="PS50111"/>
    </source>
</evidence>
<keyword evidence="5" id="KW-0472">Membrane</keyword>
<feature type="domain" description="Methyl-accepting transducer" evidence="6">
    <location>
        <begin position="446"/>
        <end position="560"/>
    </location>
</feature>
<sequence>MASMPYDVIATKQGIGVFTQTLLQRGVSPNAEDPDVLSTERPAERGGSRPGFIVLRLTIKTKLAGTFGGVLVMLAASGYLGVSSLGAANETMRNFAQGPFERAVALGTIAKQVETMGRSLNALVMVDDVALKADRRKTVEETFVKTKADLAAYRAAAPNVAAATDAILQQLEEWEAIAVQAMDLSQQNASARAVQLNAEKGHQLGDDLLKQLDSTRGKMLSSGYDGPARTINADLRVELQTLRYLAVMAVAETNDGRLKAARDTYDQRRASIRQHLTDYEAAGSSSPYAKDIRATVAASGDVIAVLDEISELGTANTSARAADIAINQVRPLTLAVNAKVVDLVAAEAKTANDMRAATEADYLSTRNALIAVLAFALIAGSAAAFWIATSIARGLAHAVQLADAIGSGDVSQRVEVRSKDEIGALLRSMNAMSVQLSQIVSDVIGSAAQVAAGSRQSAATAEQLSSGSSEQAAASEQTSAAVEEMSGNVRQNADNAAQAERTAVRARALAEDVASATTQAVASMAEVAEKVRLVQEIARQTDLLALNAAIEAARAGPHGK</sequence>
<proteinExistence type="inferred from homology"/>
<gene>
    <name evidence="8" type="ORF">SAMN05192530_1031</name>
</gene>
<dbReference type="PRINTS" id="PR00260">
    <property type="entry name" value="CHEMTRNSDUCR"/>
</dbReference>
<evidence type="ECO:0000313" key="8">
    <source>
        <dbReference type="EMBL" id="SDO02783.1"/>
    </source>
</evidence>
<dbReference type="PANTHER" id="PTHR43531:SF11">
    <property type="entry name" value="METHYL-ACCEPTING CHEMOTAXIS PROTEIN 3"/>
    <property type="match status" value="1"/>
</dbReference>
<feature type="domain" description="HAMP" evidence="7">
    <location>
        <begin position="389"/>
        <end position="441"/>
    </location>
</feature>
<organism evidence="8 9">
    <name type="scientific">Aureimonas jatrophae</name>
    <dbReference type="NCBI Taxonomy" id="1166073"/>
    <lineage>
        <taxon>Bacteria</taxon>
        <taxon>Pseudomonadati</taxon>
        <taxon>Pseudomonadota</taxon>
        <taxon>Alphaproteobacteria</taxon>
        <taxon>Hyphomicrobiales</taxon>
        <taxon>Aurantimonadaceae</taxon>
        <taxon>Aureimonas</taxon>
    </lineage>
</organism>
<dbReference type="SUPFAM" id="SSF58104">
    <property type="entry name" value="Methyl-accepting chemotaxis protein (MCP) signaling domain"/>
    <property type="match status" value="1"/>
</dbReference>
<dbReference type="InterPro" id="IPR004090">
    <property type="entry name" value="Chemotax_Me-accpt_rcpt"/>
</dbReference>
<evidence type="ECO:0000256" key="1">
    <source>
        <dbReference type="ARBA" id="ARBA00022500"/>
    </source>
</evidence>
<evidence type="ECO:0000313" key="9">
    <source>
        <dbReference type="Proteomes" id="UP000198793"/>
    </source>
</evidence>
<name>A0A1H0G7A5_9HYPH</name>
<dbReference type="Pfam" id="PF12729">
    <property type="entry name" value="4HB_MCP_1"/>
    <property type="match status" value="1"/>
</dbReference>